<evidence type="ECO:0000256" key="1">
    <source>
        <dbReference type="ARBA" id="ARBA00008950"/>
    </source>
</evidence>
<name>A0A5B8LTD9_9HYPH</name>
<dbReference type="InterPro" id="IPR029052">
    <property type="entry name" value="Metallo-depent_PP-like"/>
</dbReference>
<dbReference type="PANTHER" id="PTHR42850">
    <property type="entry name" value="METALLOPHOSPHOESTERASE"/>
    <property type="match status" value="1"/>
</dbReference>
<dbReference type="Pfam" id="PF12850">
    <property type="entry name" value="Metallophos_2"/>
    <property type="match status" value="1"/>
</dbReference>
<dbReference type="AlphaFoldDB" id="A0A5B8LTD9"/>
<dbReference type="Gene3D" id="3.60.21.10">
    <property type="match status" value="1"/>
</dbReference>
<comment type="similarity">
    <text evidence="1">Belongs to the metallophosphoesterase superfamily. YfcE family.</text>
</comment>
<protein>
    <submittedName>
        <fullName evidence="3">Metallophosphoesterase family protein</fullName>
    </submittedName>
</protein>
<dbReference type="GO" id="GO:0016791">
    <property type="term" value="F:phosphatase activity"/>
    <property type="evidence" value="ECO:0007669"/>
    <property type="project" value="TreeGrafter"/>
</dbReference>
<keyword evidence="4" id="KW-1185">Reference proteome</keyword>
<dbReference type="InterPro" id="IPR011152">
    <property type="entry name" value="Pesterase_MJ0912"/>
</dbReference>
<feature type="domain" description="Calcineurin-like phosphoesterase" evidence="2">
    <location>
        <begin position="1"/>
        <end position="195"/>
    </location>
</feature>
<dbReference type="PANTHER" id="PTHR42850:SF2">
    <property type="entry name" value="BLL5683 PROTEIN"/>
    <property type="match status" value="1"/>
</dbReference>
<dbReference type="EMBL" id="CP042304">
    <property type="protein sequence ID" value="QDZ11065.1"/>
    <property type="molecule type" value="Genomic_DNA"/>
</dbReference>
<dbReference type="OrthoDB" id="9813918at2"/>
<evidence type="ECO:0000313" key="4">
    <source>
        <dbReference type="Proteomes" id="UP000315364"/>
    </source>
</evidence>
<dbReference type="InterPro" id="IPR050126">
    <property type="entry name" value="Ap4A_hydrolase"/>
</dbReference>
<proteinExistence type="inferred from homology"/>
<reference evidence="3 4" key="1">
    <citation type="submission" date="2019-07" db="EMBL/GenBank/DDBJ databases">
        <title>Full genome sequence of Devosia sp. Gsoil 520.</title>
        <authorList>
            <person name="Im W.-T."/>
        </authorList>
    </citation>
    <scope>NUCLEOTIDE SEQUENCE [LARGE SCALE GENOMIC DNA]</scope>
    <source>
        <strain evidence="3 4">Gsoil 520</strain>
    </source>
</reference>
<sequence length="242" mass="26383">MRFAVISDVHGNAMALDAVLADIAGQGVDATLCLGDHVSGPLDPAGAAERLMGLDGPVIRGNHDRWLAQGRRDDRDLDPTDQFARRQLSATQHAWLAALPATSVFENEIFLCHGTPASDNVAWLDDWYYDRKTTLPSEQAVTAPAEGIDYPVMLCGHTHIARSVRLRDGRMVVNPGAVGLQLVHGSPDARYAVIERRDGKWRTSLRVVEYDHHAAAQQAVDNGFLPWKQALATGWADASGLF</sequence>
<dbReference type="SUPFAM" id="SSF56300">
    <property type="entry name" value="Metallo-dependent phosphatases"/>
    <property type="match status" value="1"/>
</dbReference>
<organism evidence="3 4">
    <name type="scientific">Devosia ginsengisoli</name>
    <dbReference type="NCBI Taxonomy" id="400770"/>
    <lineage>
        <taxon>Bacteria</taxon>
        <taxon>Pseudomonadati</taxon>
        <taxon>Pseudomonadota</taxon>
        <taxon>Alphaproteobacteria</taxon>
        <taxon>Hyphomicrobiales</taxon>
        <taxon>Devosiaceae</taxon>
        <taxon>Devosia</taxon>
    </lineage>
</organism>
<dbReference type="KEGG" id="dea:FPZ08_10065"/>
<accession>A0A5B8LTD9</accession>
<gene>
    <name evidence="3" type="ORF">FPZ08_10065</name>
</gene>
<dbReference type="Proteomes" id="UP000315364">
    <property type="component" value="Chromosome"/>
</dbReference>
<evidence type="ECO:0000313" key="3">
    <source>
        <dbReference type="EMBL" id="QDZ11065.1"/>
    </source>
</evidence>
<dbReference type="PIRSF" id="PIRSF000883">
    <property type="entry name" value="Pesterase_MJ0912"/>
    <property type="match status" value="1"/>
</dbReference>
<dbReference type="InterPro" id="IPR024654">
    <property type="entry name" value="Calcineurin-like_PHP_lpxH"/>
</dbReference>
<dbReference type="GO" id="GO:0005737">
    <property type="term" value="C:cytoplasm"/>
    <property type="evidence" value="ECO:0007669"/>
    <property type="project" value="TreeGrafter"/>
</dbReference>
<evidence type="ECO:0000259" key="2">
    <source>
        <dbReference type="Pfam" id="PF12850"/>
    </source>
</evidence>
<dbReference type="RefSeq" id="WP_146289888.1">
    <property type="nucleotide sequence ID" value="NZ_CP042304.1"/>
</dbReference>